<organism evidence="1">
    <name type="scientific">viral metagenome</name>
    <dbReference type="NCBI Taxonomy" id="1070528"/>
    <lineage>
        <taxon>unclassified sequences</taxon>
        <taxon>metagenomes</taxon>
        <taxon>organismal metagenomes</taxon>
    </lineage>
</organism>
<dbReference type="AlphaFoldDB" id="A0A6C0CT52"/>
<proteinExistence type="predicted"/>
<evidence type="ECO:0000313" key="1">
    <source>
        <dbReference type="EMBL" id="QHT07728.1"/>
    </source>
</evidence>
<dbReference type="EMBL" id="MN739485">
    <property type="protein sequence ID" value="QHT07728.1"/>
    <property type="molecule type" value="Genomic_DNA"/>
</dbReference>
<name>A0A6C0CT52_9ZZZZ</name>
<sequence>MKEYFVIFILFTIFILYSVTLVSKDLNRMRCIEGFEDTYTFAQLFSSDENRANLCSTADQYIDFSTDDGSSTYQLQCYDQCSSTNTNVPVTDGRSNCKLPSDSNTSNCEVSVFTKCYLDNAFHESSSNVNMYCPDSGYADCGQCDVNEGTCSNVGGICQKTDRVTLPTGYARCTLSSSDYGVDHLTSDSNLVVSCEQSQCRTGISPVVTSLTRITDGSCSTLDCYGDAAYHSSGRFDITGRVLGIKIPQDSIKIHNHADGTLDFKYVILNFYRFKHDDSWNLDMSIGICKDTSKLMNPLRTDIINNIKTIFQNNVDDPDNPNENKNHIQHPLDTYLNQNIRISEMSYDPYSAEVITLHGGGYNSVYFNAIKEGNKFYNFWNTDKVTGSDQDRELWIYDNPIRVRFEFRKNSTKVAFIHRNRDDYNMNLNADVSFTQDNDNVLNENIADHYIFLKGGPSQNLHVSNLSFS</sequence>
<protein>
    <submittedName>
        <fullName evidence="1">Uncharacterized protein</fullName>
    </submittedName>
</protein>
<reference evidence="1" key="1">
    <citation type="journal article" date="2020" name="Nature">
        <title>Giant virus diversity and host interactions through global metagenomics.</title>
        <authorList>
            <person name="Schulz F."/>
            <person name="Roux S."/>
            <person name="Paez-Espino D."/>
            <person name="Jungbluth S."/>
            <person name="Walsh D.A."/>
            <person name="Denef V.J."/>
            <person name="McMahon K.D."/>
            <person name="Konstantinidis K.T."/>
            <person name="Eloe-Fadrosh E.A."/>
            <person name="Kyrpides N.C."/>
            <person name="Woyke T."/>
        </authorList>
    </citation>
    <scope>NUCLEOTIDE SEQUENCE</scope>
    <source>
        <strain evidence="1">GVMAG-M-3300021964-36</strain>
    </source>
</reference>
<accession>A0A6C0CT52</accession>